<gene>
    <name evidence="6" type="ORF">HNQ99_000763</name>
</gene>
<dbReference type="CDD" id="cd00498">
    <property type="entry name" value="Hsp33"/>
    <property type="match status" value="1"/>
</dbReference>
<organism evidence="6 7">
    <name type="scientific">Rhizorhapis suberifaciens</name>
    <name type="common">corky root of lettuce</name>
    <dbReference type="NCBI Taxonomy" id="13656"/>
    <lineage>
        <taxon>Bacteria</taxon>
        <taxon>Pseudomonadati</taxon>
        <taxon>Pseudomonadota</taxon>
        <taxon>Alphaproteobacteria</taxon>
        <taxon>Sphingomonadales</taxon>
        <taxon>Sphingomonadaceae</taxon>
        <taxon>Rhizorhapis</taxon>
    </lineage>
</organism>
<keyword evidence="4" id="KW-0143">Chaperone</keyword>
<evidence type="ECO:0000256" key="4">
    <source>
        <dbReference type="ARBA" id="ARBA00023186"/>
    </source>
</evidence>
<evidence type="ECO:0000313" key="6">
    <source>
        <dbReference type="EMBL" id="MBB4640475.1"/>
    </source>
</evidence>
<dbReference type="PANTHER" id="PTHR30111">
    <property type="entry name" value="33 KDA CHAPERONIN"/>
    <property type="match status" value="1"/>
</dbReference>
<dbReference type="EMBL" id="JACHOV010000002">
    <property type="protein sequence ID" value="MBB4640475.1"/>
    <property type="molecule type" value="Genomic_DNA"/>
</dbReference>
<keyword evidence="2" id="KW-0862">Zinc</keyword>
<evidence type="ECO:0000256" key="3">
    <source>
        <dbReference type="ARBA" id="ARBA00023157"/>
    </source>
</evidence>
<dbReference type="SUPFAM" id="SSF118352">
    <property type="entry name" value="HSP33 redox switch-like"/>
    <property type="match status" value="1"/>
</dbReference>
<dbReference type="RefSeq" id="WP_246414409.1">
    <property type="nucleotide sequence ID" value="NZ_JACHOV010000002.1"/>
</dbReference>
<proteinExistence type="predicted"/>
<evidence type="ECO:0000313" key="7">
    <source>
        <dbReference type="Proteomes" id="UP000575068"/>
    </source>
</evidence>
<comment type="caution">
    <text evidence="6">The sequence shown here is derived from an EMBL/GenBank/DDBJ whole genome shotgun (WGS) entry which is preliminary data.</text>
</comment>
<keyword evidence="5" id="KW-0676">Redox-active center</keyword>
<keyword evidence="1" id="KW-0963">Cytoplasm</keyword>
<dbReference type="GO" id="GO:0042026">
    <property type="term" value="P:protein refolding"/>
    <property type="evidence" value="ECO:0007669"/>
    <property type="project" value="TreeGrafter"/>
</dbReference>
<dbReference type="Gene3D" id="3.55.30.10">
    <property type="entry name" value="Hsp33 domain"/>
    <property type="match status" value="1"/>
</dbReference>
<evidence type="ECO:0000256" key="2">
    <source>
        <dbReference type="ARBA" id="ARBA00022833"/>
    </source>
</evidence>
<dbReference type="SUPFAM" id="SSF64397">
    <property type="entry name" value="Hsp33 domain"/>
    <property type="match status" value="1"/>
</dbReference>
<dbReference type="Proteomes" id="UP000575068">
    <property type="component" value="Unassembled WGS sequence"/>
</dbReference>
<dbReference type="Gene3D" id="3.90.1280.10">
    <property type="entry name" value="HSP33 redox switch-like"/>
    <property type="match status" value="1"/>
</dbReference>
<evidence type="ECO:0000256" key="5">
    <source>
        <dbReference type="ARBA" id="ARBA00023284"/>
    </source>
</evidence>
<dbReference type="GO" id="GO:0005737">
    <property type="term" value="C:cytoplasm"/>
    <property type="evidence" value="ECO:0007669"/>
    <property type="project" value="InterPro"/>
</dbReference>
<keyword evidence="7" id="KW-1185">Reference proteome</keyword>
<dbReference type="Gene3D" id="1.10.287.480">
    <property type="entry name" value="helix hairpin bin"/>
    <property type="match status" value="1"/>
</dbReference>
<dbReference type="GO" id="GO:0044183">
    <property type="term" value="F:protein folding chaperone"/>
    <property type="evidence" value="ECO:0007669"/>
    <property type="project" value="TreeGrafter"/>
</dbReference>
<accession>A0A840HRC9</accession>
<name>A0A840HRC9_9SPHN</name>
<dbReference type="AlphaFoldDB" id="A0A840HRC9"/>
<dbReference type="GO" id="GO:0051082">
    <property type="term" value="F:unfolded protein binding"/>
    <property type="evidence" value="ECO:0007669"/>
    <property type="project" value="InterPro"/>
</dbReference>
<dbReference type="PANTHER" id="PTHR30111:SF1">
    <property type="entry name" value="33 KDA CHAPERONIN"/>
    <property type="match status" value="1"/>
</dbReference>
<dbReference type="PIRSF" id="PIRSF005261">
    <property type="entry name" value="Heat_shock_Hsp33"/>
    <property type="match status" value="1"/>
</dbReference>
<keyword evidence="3" id="KW-1015">Disulfide bond</keyword>
<dbReference type="InterPro" id="IPR023212">
    <property type="entry name" value="Hsp33_helix_hairpin_bin_dom_sf"/>
</dbReference>
<sequence>MPNNKQSVEIDRVLGFTITGRHARGRLVRLGPVLDEVLSAHDYPPVIERLLAEALALTALLGATLKDVGGQLTIQAQTENGVVELLVCDYKGGELRGYVKFDEDRLAEQPADPSLFALFGKGYLAITFDQAVSGERYQGIVPLEGASLAAAAEHYFSQSEQIPSFVRIAVRHDSGEGCIAAGLLLQHLPEGEDGRERLHVRMDHPEWEHVHALAATLTDAELTGVDLPLEDVVWRLFHDEDEVRVLTPVELMRGCRCNLEHIRDVIGRFPIDQRAEMADETGLINVDCAFCSRIFEVSAHSLQN</sequence>
<dbReference type="InterPro" id="IPR016154">
    <property type="entry name" value="Heat_shock_Hsp33_C"/>
</dbReference>
<evidence type="ECO:0000256" key="1">
    <source>
        <dbReference type="ARBA" id="ARBA00022490"/>
    </source>
</evidence>
<reference evidence="6 7" key="1">
    <citation type="submission" date="2020-08" db="EMBL/GenBank/DDBJ databases">
        <title>Genomic Encyclopedia of Type Strains, Phase IV (KMG-IV): sequencing the most valuable type-strain genomes for metagenomic binning, comparative biology and taxonomic classification.</title>
        <authorList>
            <person name="Goeker M."/>
        </authorList>
    </citation>
    <scope>NUCLEOTIDE SEQUENCE [LARGE SCALE GENOMIC DNA]</scope>
    <source>
        <strain evidence="6 7">DSM 7465</strain>
    </source>
</reference>
<dbReference type="InterPro" id="IPR000397">
    <property type="entry name" value="Heat_shock_Hsp33"/>
</dbReference>
<dbReference type="Pfam" id="PF01430">
    <property type="entry name" value="HSP33"/>
    <property type="match status" value="1"/>
</dbReference>
<protein>
    <submittedName>
        <fullName evidence="6">Molecular chaperone Hsp33</fullName>
    </submittedName>
</protein>
<dbReference type="InterPro" id="IPR016153">
    <property type="entry name" value="Heat_shock_Hsp33_N"/>
</dbReference>